<accession>A0A6I4V5G2</accession>
<dbReference type="SUPFAM" id="SSF53271">
    <property type="entry name" value="PRTase-like"/>
    <property type="match status" value="1"/>
</dbReference>
<gene>
    <name evidence="2" type="ORF">GRI43_12945</name>
</gene>
<reference evidence="2 3" key="1">
    <citation type="submission" date="2019-12" db="EMBL/GenBank/DDBJ databases">
        <title>Genomic-based taxomic classification of the family Erythrobacteraceae.</title>
        <authorList>
            <person name="Xu L."/>
        </authorList>
    </citation>
    <scope>NUCLEOTIDE SEQUENCE [LARGE SCALE GENOMIC DNA]</scope>
    <source>
        <strain evidence="2 3">SW-109</strain>
    </source>
</reference>
<dbReference type="OrthoDB" id="9810066at2"/>
<dbReference type="Gene3D" id="3.30.1310.20">
    <property type="entry name" value="PRTase-like"/>
    <property type="match status" value="1"/>
</dbReference>
<evidence type="ECO:0000313" key="3">
    <source>
        <dbReference type="Proteomes" id="UP000471435"/>
    </source>
</evidence>
<keyword evidence="3" id="KW-1185">Reference proteome</keyword>
<evidence type="ECO:0000259" key="1">
    <source>
        <dbReference type="Pfam" id="PF00156"/>
    </source>
</evidence>
<dbReference type="EMBL" id="WTYP01000002">
    <property type="protein sequence ID" value="MXP48296.1"/>
    <property type="molecule type" value="Genomic_DNA"/>
</dbReference>
<sequence length="229" mass="23803">MTNGSAHFHDRAQAGRALAQVLAKADLSDAVVLALPRGGVPVGFEVAQELGAPLDIVMVRKIGAPGHKEYGIGALVDGAAPHVVIDHDAARAVGASDNYIKTTIATELAEIERRRNAYRTGPPVPLANRTVIVVDDGIATGNTVRAALEALAAAGAHKLILAVPVAPRTSLAMLRPLCDEIICLIAPDPFYSVGAHYTVFDQTSDQEVVSLLAEARGNLADKSPLGAEG</sequence>
<dbReference type="GO" id="GO:0016757">
    <property type="term" value="F:glycosyltransferase activity"/>
    <property type="evidence" value="ECO:0007669"/>
    <property type="project" value="UniProtKB-KW"/>
</dbReference>
<proteinExistence type="predicted"/>
<feature type="domain" description="Phosphoribosyltransferase" evidence="1">
    <location>
        <begin position="14"/>
        <end position="185"/>
    </location>
</feature>
<dbReference type="InterPro" id="IPR000836">
    <property type="entry name" value="PRTase_dom"/>
</dbReference>
<dbReference type="Gene3D" id="3.40.50.2020">
    <property type="match status" value="1"/>
</dbReference>
<organism evidence="2 3">
    <name type="scientific">Pontixanthobacter luteolus</name>
    <dbReference type="NCBI Taxonomy" id="295089"/>
    <lineage>
        <taxon>Bacteria</taxon>
        <taxon>Pseudomonadati</taxon>
        <taxon>Pseudomonadota</taxon>
        <taxon>Alphaproteobacteria</taxon>
        <taxon>Sphingomonadales</taxon>
        <taxon>Erythrobacteraceae</taxon>
        <taxon>Pontixanthobacter</taxon>
    </lineage>
</organism>
<dbReference type="InterPro" id="IPR029057">
    <property type="entry name" value="PRTase-like"/>
</dbReference>
<name>A0A6I4V5G2_9SPHN</name>
<dbReference type="RefSeq" id="WP_160731492.1">
    <property type="nucleotide sequence ID" value="NZ_WTYP01000002.1"/>
</dbReference>
<keyword evidence="2" id="KW-0328">Glycosyltransferase</keyword>
<keyword evidence="2" id="KW-0808">Transferase</keyword>
<evidence type="ECO:0000313" key="2">
    <source>
        <dbReference type="EMBL" id="MXP48296.1"/>
    </source>
</evidence>
<dbReference type="AlphaFoldDB" id="A0A6I4V5G2"/>
<dbReference type="Pfam" id="PF00156">
    <property type="entry name" value="Pribosyltran"/>
    <property type="match status" value="1"/>
</dbReference>
<protein>
    <submittedName>
        <fullName evidence="2">Phosphoribosyltransferase</fullName>
    </submittedName>
</protein>
<comment type="caution">
    <text evidence="2">The sequence shown here is derived from an EMBL/GenBank/DDBJ whole genome shotgun (WGS) entry which is preliminary data.</text>
</comment>
<dbReference type="Proteomes" id="UP000471435">
    <property type="component" value="Unassembled WGS sequence"/>
</dbReference>
<dbReference type="CDD" id="cd06223">
    <property type="entry name" value="PRTases_typeI"/>
    <property type="match status" value="1"/>
</dbReference>